<gene>
    <name evidence="1" type="ORF">METZ01_LOCUS444567</name>
</gene>
<dbReference type="InterPro" id="IPR036291">
    <property type="entry name" value="NAD(P)-bd_dom_sf"/>
</dbReference>
<dbReference type="EMBL" id="UINC01181819">
    <property type="protein sequence ID" value="SVD91713.1"/>
    <property type="molecule type" value="Genomic_DNA"/>
</dbReference>
<sequence length="157" mass="17782">AQQTGVKRVIQISDLCVFSGYEKDIMVSEDFIPRPTTEAHPLSVYMSELIGREYARLSPGLVLTLRLGRLVNPQTLDASARFTDGWLAIDDAVDAILHGLEQERLNGLERKRFSGMGEWGIYNLAADVPDNRYSLLKIQSDNYGFFPREDFAAWREV</sequence>
<dbReference type="Gene3D" id="3.40.50.720">
    <property type="entry name" value="NAD(P)-binding Rossmann-like Domain"/>
    <property type="match status" value="1"/>
</dbReference>
<name>A0A382Z8C0_9ZZZZ</name>
<dbReference type="SUPFAM" id="SSF51735">
    <property type="entry name" value="NAD(P)-binding Rossmann-fold domains"/>
    <property type="match status" value="1"/>
</dbReference>
<accession>A0A382Z8C0</accession>
<proteinExistence type="predicted"/>
<feature type="non-terminal residue" evidence="1">
    <location>
        <position position="1"/>
    </location>
</feature>
<evidence type="ECO:0000313" key="1">
    <source>
        <dbReference type="EMBL" id="SVD91713.1"/>
    </source>
</evidence>
<dbReference type="AlphaFoldDB" id="A0A382Z8C0"/>
<reference evidence="1" key="1">
    <citation type="submission" date="2018-05" db="EMBL/GenBank/DDBJ databases">
        <authorList>
            <person name="Lanie J.A."/>
            <person name="Ng W.-L."/>
            <person name="Kazmierczak K.M."/>
            <person name="Andrzejewski T.M."/>
            <person name="Davidsen T.M."/>
            <person name="Wayne K.J."/>
            <person name="Tettelin H."/>
            <person name="Glass J.I."/>
            <person name="Rusch D."/>
            <person name="Podicherti R."/>
            <person name="Tsui H.-C.T."/>
            <person name="Winkler M.E."/>
        </authorList>
    </citation>
    <scope>NUCLEOTIDE SEQUENCE</scope>
</reference>
<evidence type="ECO:0008006" key="2">
    <source>
        <dbReference type="Google" id="ProtNLM"/>
    </source>
</evidence>
<protein>
    <recommendedName>
        <fullName evidence="2">NAD-dependent epimerase/dehydratase domain-containing protein</fullName>
    </recommendedName>
</protein>
<organism evidence="1">
    <name type="scientific">marine metagenome</name>
    <dbReference type="NCBI Taxonomy" id="408172"/>
    <lineage>
        <taxon>unclassified sequences</taxon>
        <taxon>metagenomes</taxon>
        <taxon>ecological metagenomes</taxon>
    </lineage>
</organism>